<evidence type="ECO:0000259" key="3">
    <source>
        <dbReference type="PROSITE" id="PS51186"/>
    </source>
</evidence>
<evidence type="ECO:0000313" key="4">
    <source>
        <dbReference type="EMBL" id="GAP35500.1"/>
    </source>
</evidence>
<gene>
    <name evidence="4" type="ORF">ISF6_1273</name>
</gene>
<evidence type="ECO:0000313" key="5">
    <source>
        <dbReference type="Proteomes" id="UP000037660"/>
    </source>
</evidence>
<dbReference type="RefSeq" id="WP_197284610.1">
    <property type="nucleotide sequence ID" value="NZ_BBYR01000023.1"/>
</dbReference>
<comment type="caution">
    <text evidence="4">The sequence shown here is derived from an EMBL/GenBank/DDBJ whole genome shotgun (WGS) entry which is preliminary data.</text>
</comment>
<dbReference type="SUPFAM" id="SSF51182">
    <property type="entry name" value="RmlC-like cupins"/>
    <property type="match status" value="1"/>
</dbReference>
<feature type="domain" description="N-acetyltransferase" evidence="3">
    <location>
        <begin position="20"/>
        <end position="175"/>
    </location>
</feature>
<dbReference type="SUPFAM" id="SSF55729">
    <property type="entry name" value="Acyl-CoA N-acyltransferases (Nat)"/>
    <property type="match status" value="1"/>
</dbReference>
<dbReference type="Pfam" id="PF07883">
    <property type="entry name" value="Cupin_2"/>
    <property type="match status" value="1"/>
</dbReference>
<organism evidence="4 5">
    <name type="scientific">Piscinibacter sakaiensis</name>
    <name type="common">Ideonella sakaiensis</name>
    <dbReference type="NCBI Taxonomy" id="1547922"/>
    <lineage>
        <taxon>Bacteria</taxon>
        <taxon>Pseudomonadati</taxon>
        <taxon>Pseudomonadota</taxon>
        <taxon>Betaproteobacteria</taxon>
        <taxon>Burkholderiales</taxon>
        <taxon>Sphaerotilaceae</taxon>
        <taxon>Piscinibacter</taxon>
    </lineage>
</organism>
<reference evidence="4 5" key="2">
    <citation type="journal article" date="2016" name="Science">
        <title>A bacterium that degrades and assimilates poly(ethylene terephthalate).</title>
        <authorList>
            <person name="Yoshida S."/>
            <person name="Hiraga K."/>
            <person name="Takehana T."/>
            <person name="Taniguchi I."/>
            <person name="Yamaji H."/>
            <person name="Maeda Y."/>
            <person name="Toyohara K."/>
            <person name="Miyamoto K."/>
            <person name="Kimura Y."/>
            <person name="Oda K."/>
        </authorList>
    </citation>
    <scope>NUCLEOTIDE SEQUENCE [LARGE SCALE GENOMIC DNA]</scope>
    <source>
        <strain evidence="5">NBRC 110686 / TISTR 2288 / 201-F6</strain>
    </source>
</reference>
<dbReference type="STRING" id="1547922.ISF6_1273"/>
<keyword evidence="5" id="KW-1185">Reference proteome</keyword>
<proteinExistence type="predicted"/>
<accession>A0A0K8NZZ5</accession>
<evidence type="ECO:0000256" key="2">
    <source>
        <dbReference type="SAM" id="MobiDB-lite"/>
    </source>
</evidence>
<feature type="compositionally biased region" description="Low complexity" evidence="2">
    <location>
        <begin position="199"/>
        <end position="213"/>
    </location>
</feature>
<dbReference type="Pfam" id="PF00583">
    <property type="entry name" value="Acetyltransf_1"/>
    <property type="match status" value="1"/>
</dbReference>
<name>A0A0K8NZZ5_PISS1</name>
<dbReference type="Gene3D" id="3.40.630.30">
    <property type="match status" value="1"/>
</dbReference>
<protein>
    <submittedName>
        <fullName evidence="4">Putative auxin-binding protein</fullName>
    </submittedName>
</protein>
<dbReference type="PROSITE" id="PS51186">
    <property type="entry name" value="GNAT"/>
    <property type="match status" value="1"/>
</dbReference>
<dbReference type="CDD" id="cd02224">
    <property type="entry name" value="cupin_SPO2919-like"/>
    <property type="match status" value="1"/>
</dbReference>
<dbReference type="PANTHER" id="PTHR35848:SF6">
    <property type="entry name" value="CUPIN TYPE-2 DOMAIN-CONTAINING PROTEIN"/>
    <property type="match status" value="1"/>
</dbReference>
<dbReference type="PANTHER" id="PTHR35848">
    <property type="entry name" value="OXALATE-BINDING PROTEIN"/>
    <property type="match status" value="1"/>
</dbReference>
<dbReference type="GO" id="GO:0016747">
    <property type="term" value="F:acyltransferase activity, transferring groups other than amino-acyl groups"/>
    <property type="evidence" value="ECO:0007669"/>
    <property type="project" value="InterPro"/>
</dbReference>
<evidence type="ECO:0000256" key="1">
    <source>
        <dbReference type="ARBA" id="ARBA00022723"/>
    </source>
</evidence>
<sequence>MTPALPDRGSTVVLREIDASTVRTITDELQLAPHQVDYVASNAVSLAQALFHPEAWYRAIVADGVPVGFVMLADETLLTPEARRAAWDAAGEPMPEQPRLSLWRFMIDHRVQGRGFGRAALACVAAHARTRPGITVLQASCVPGPASPQPFYEALGFVPTGVIEDGEVGLVLDLDRRDGPLAAPADAAATTTVAPATAAAAAAPPAGEAKPQPAAIPAPGPRAAELAQRLLRHVDEVALHREQRAPLYDTLCARLGDGSAARKLGASVDTLAPGMRGCPYHLHHAQEELFVVLDGEGHLRVAGEMLPVRAGHVVFMPAGPDYPHQFVNTSARPLRYVSIGTRETPEICEYPDSGKDQVWSVSDPARGPDYLARQRRGPPLDYWDGEP</sequence>
<reference evidence="5" key="1">
    <citation type="submission" date="2015-07" db="EMBL/GenBank/DDBJ databases">
        <title>Discovery of a poly(ethylene terephthalate assimilation.</title>
        <authorList>
            <person name="Yoshida S."/>
            <person name="Hiraga K."/>
            <person name="Takehana T."/>
            <person name="Taniguchi I."/>
            <person name="Yamaji H."/>
            <person name="Maeda Y."/>
            <person name="Toyohara K."/>
            <person name="Miyamoto K."/>
            <person name="Kimura Y."/>
            <person name="Oda K."/>
        </authorList>
    </citation>
    <scope>NUCLEOTIDE SEQUENCE [LARGE SCALE GENOMIC DNA]</scope>
    <source>
        <strain evidence="5">NBRC 110686 / TISTR 2288 / 201-F6</strain>
    </source>
</reference>
<dbReference type="InterPro" id="IPR016181">
    <property type="entry name" value="Acyl_CoA_acyltransferase"/>
</dbReference>
<dbReference type="GO" id="GO:0046872">
    <property type="term" value="F:metal ion binding"/>
    <property type="evidence" value="ECO:0007669"/>
    <property type="project" value="UniProtKB-KW"/>
</dbReference>
<dbReference type="InterPro" id="IPR000182">
    <property type="entry name" value="GNAT_dom"/>
</dbReference>
<keyword evidence="1" id="KW-0479">Metal-binding</keyword>
<dbReference type="InterPro" id="IPR014710">
    <property type="entry name" value="RmlC-like_jellyroll"/>
</dbReference>
<feature type="region of interest" description="Disordered" evidence="2">
    <location>
        <begin position="199"/>
        <end position="221"/>
    </location>
</feature>
<dbReference type="InterPro" id="IPR011051">
    <property type="entry name" value="RmlC_Cupin_sf"/>
</dbReference>
<dbReference type="EMBL" id="BBYR01000023">
    <property type="protein sequence ID" value="GAP35500.1"/>
    <property type="molecule type" value="Genomic_DNA"/>
</dbReference>
<feature type="region of interest" description="Disordered" evidence="2">
    <location>
        <begin position="350"/>
        <end position="387"/>
    </location>
</feature>
<dbReference type="AlphaFoldDB" id="A0A0K8NZZ5"/>
<dbReference type="Proteomes" id="UP000037660">
    <property type="component" value="Unassembled WGS sequence"/>
</dbReference>
<dbReference type="Gene3D" id="2.60.120.10">
    <property type="entry name" value="Jelly Rolls"/>
    <property type="match status" value="1"/>
</dbReference>
<dbReference type="InterPro" id="IPR051610">
    <property type="entry name" value="GPI/OXD"/>
</dbReference>
<dbReference type="InterPro" id="IPR013096">
    <property type="entry name" value="Cupin_2"/>
</dbReference>